<comment type="caution">
    <text evidence="2">The sequence shown here is derived from an EMBL/GenBank/DDBJ whole genome shotgun (WGS) entry which is preliminary data.</text>
</comment>
<reference evidence="2" key="1">
    <citation type="submission" date="2023-02" db="EMBL/GenBank/DDBJ databases">
        <title>Colletotrichum kahawae CIFC_Que2 genome sequencing and assembly.</title>
        <authorList>
            <person name="Baroncelli R."/>
        </authorList>
    </citation>
    <scope>NUCLEOTIDE SEQUENCE</scope>
    <source>
        <strain evidence="2">CIFC_Que2</strain>
    </source>
</reference>
<evidence type="ECO:0000256" key="1">
    <source>
        <dbReference type="SAM" id="MobiDB-lite"/>
    </source>
</evidence>
<feature type="region of interest" description="Disordered" evidence="1">
    <location>
        <begin position="174"/>
        <end position="196"/>
    </location>
</feature>
<sequence length="314" mass="34208">MWKASRGQHIFAAQTTTITTGHHLQAAWPPGASDPPREAGPASVLACSCSLLCRASLVSFAGCSLKLVDSFMSRSSHVNGQAPSGRSPSPRWLSRYNRGGQSGSLPSGPPSPVQPSRTITNGWRLCVTFLARFLATKTPQDAFDKTLSTDGILREWEKLSRSRRLRKSVWHDTRRMAKPAEKPPSPLSVPQSGSRRRPARVICNMRIASTSMMSPAAFGVRESVPAVSISATCHWILISAVTNTADHRDSLRAITIFWSPPFVPAKRKDGQYCWLSKPEQSGPGWLCFNSSSMARKGSWGSGGPLGWAPVLMRL</sequence>
<proteinExistence type="predicted"/>
<name>A0AAE0D6S2_COLKA</name>
<dbReference type="Proteomes" id="UP001281614">
    <property type="component" value="Unassembled WGS sequence"/>
</dbReference>
<gene>
    <name evidence="2" type="ORF">CKAH01_01110</name>
</gene>
<dbReference type="AlphaFoldDB" id="A0AAE0D6S2"/>
<evidence type="ECO:0000313" key="3">
    <source>
        <dbReference type="Proteomes" id="UP001281614"/>
    </source>
</evidence>
<evidence type="ECO:0000313" key="2">
    <source>
        <dbReference type="EMBL" id="KAK2755218.1"/>
    </source>
</evidence>
<feature type="compositionally biased region" description="Polar residues" evidence="1">
    <location>
        <begin position="76"/>
        <end position="87"/>
    </location>
</feature>
<feature type="region of interest" description="Disordered" evidence="1">
    <location>
        <begin position="76"/>
        <end position="117"/>
    </location>
</feature>
<organism evidence="2 3">
    <name type="scientific">Colletotrichum kahawae</name>
    <name type="common">Coffee berry disease fungus</name>
    <dbReference type="NCBI Taxonomy" id="34407"/>
    <lineage>
        <taxon>Eukaryota</taxon>
        <taxon>Fungi</taxon>
        <taxon>Dikarya</taxon>
        <taxon>Ascomycota</taxon>
        <taxon>Pezizomycotina</taxon>
        <taxon>Sordariomycetes</taxon>
        <taxon>Hypocreomycetidae</taxon>
        <taxon>Glomerellales</taxon>
        <taxon>Glomerellaceae</taxon>
        <taxon>Colletotrichum</taxon>
        <taxon>Colletotrichum gloeosporioides species complex</taxon>
    </lineage>
</organism>
<dbReference type="EMBL" id="VYYT01000222">
    <property type="protein sequence ID" value="KAK2755218.1"/>
    <property type="molecule type" value="Genomic_DNA"/>
</dbReference>
<keyword evidence="3" id="KW-1185">Reference proteome</keyword>
<protein>
    <submittedName>
        <fullName evidence="2">Uncharacterized protein</fullName>
    </submittedName>
</protein>
<accession>A0AAE0D6S2</accession>